<organism evidence="1 2">
    <name type="scientific">Halohasta litchfieldiae</name>
    <dbReference type="NCBI Taxonomy" id="1073996"/>
    <lineage>
        <taxon>Archaea</taxon>
        <taxon>Methanobacteriati</taxon>
        <taxon>Methanobacteriota</taxon>
        <taxon>Stenosarchaea group</taxon>
        <taxon>Halobacteria</taxon>
        <taxon>Halobacteriales</taxon>
        <taxon>Haloferacaceae</taxon>
        <taxon>Halohasta</taxon>
    </lineage>
</organism>
<gene>
    <name evidence="1" type="ORF">SAMN05444271_13513</name>
</gene>
<sequence>MSLQIAVAVPFRQQGARSLGEGEFVVALSLDREWFSPDQAKRLVDVAVGRGLLSNEDGDLTPAFDVDAVEIPEGFTPDTDILREQSTFEQLLDLMVTNGLSKQAAVAETNETQRRLGITLESAAVVVARRNGVDCSGVAETVRAELEGT</sequence>
<dbReference type="InterPro" id="IPR018716">
    <property type="entry name" value="DUF2240"/>
</dbReference>
<proteinExistence type="predicted"/>
<accession>A0A1H6XDJ3</accession>
<dbReference type="RefSeq" id="WP_089673612.1">
    <property type="nucleotide sequence ID" value="NZ_CP024845.1"/>
</dbReference>
<accession>A0A2H4Q6T1</accession>
<dbReference type="Proteomes" id="UP000198888">
    <property type="component" value="Unassembled WGS sequence"/>
</dbReference>
<keyword evidence="2" id="KW-1185">Reference proteome</keyword>
<dbReference type="GeneID" id="35004110"/>
<dbReference type="AlphaFoldDB" id="A0A1H6XDJ3"/>
<dbReference type="EMBL" id="FNYR01000035">
    <property type="protein sequence ID" value="SEJ24677.1"/>
    <property type="molecule type" value="Genomic_DNA"/>
</dbReference>
<dbReference type="Pfam" id="PF09999">
    <property type="entry name" value="DUF2240"/>
    <property type="match status" value="1"/>
</dbReference>
<dbReference type="KEGG" id="hae:halTADL_3343"/>
<name>A0A1H6XDJ3_9EURY</name>
<protein>
    <recommendedName>
        <fullName evidence="3">DUF2240 family protein</fullName>
    </recommendedName>
</protein>
<reference evidence="1 2" key="1">
    <citation type="submission" date="2016-10" db="EMBL/GenBank/DDBJ databases">
        <authorList>
            <person name="de Groot N.N."/>
        </authorList>
    </citation>
    <scope>NUCLEOTIDE SEQUENCE [LARGE SCALE GENOMIC DNA]</scope>
    <source>
        <strain evidence="1 2">DSM 22187</strain>
    </source>
</reference>
<evidence type="ECO:0000313" key="2">
    <source>
        <dbReference type="Proteomes" id="UP000198888"/>
    </source>
</evidence>
<evidence type="ECO:0000313" key="1">
    <source>
        <dbReference type="EMBL" id="SEJ24677.1"/>
    </source>
</evidence>
<evidence type="ECO:0008006" key="3">
    <source>
        <dbReference type="Google" id="ProtNLM"/>
    </source>
</evidence>
<dbReference type="OrthoDB" id="146786at2157"/>
<dbReference type="STRING" id="1073996.SAMN05444271_13513"/>